<evidence type="ECO:0000256" key="4">
    <source>
        <dbReference type="ARBA" id="ARBA00023163"/>
    </source>
</evidence>
<evidence type="ECO:0000313" key="6">
    <source>
        <dbReference type="EMBL" id="GHE13707.1"/>
    </source>
</evidence>
<dbReference type="RefSeq" id="WP_229882326.1">
    <property type="nucleotide sequence ID" value="NZ_BMVG01000043.1"/>
</dbReference>
<evidence type="ECO:0000256" key="1">
    <source>
        <dbReference type="ARBA" id="ARBA00009437"/>
    </source>
</evidence>
<dbReference type="GO" id="GO:0003700">
    <property type="term" value="F:DNA-binding transcription factor activity"/>
    <property type="evidence" value="ECO:0007669"/>
    <property type="project" value="InterPro"/>
</dbReference>
<dbReference type="InterPro" id="IPR005119">
    <property type="entry name" value="LysR_subst-bd"/>
</dbReference>
<dbReference type="Gene3D" id="1.10.10.10">
    <property type="entry name" value="Winged helix-like DNA-binding domain superfamily/Winged helix DNA-binding domain"/>
    <property type="match status" value="1"/>
</dbReference>
<dbReference type="EMBL" id="BMVG01000043">
    <property type="protein sequence ID" value="GHE13707.1"/>
    <property type="molecule type" value="Genomic_DNA"/>
</dbReference>
<dbReference type="SUPFAM" id="SSF53850">
    <property type="entry name" value="Periplasmic binding protein-like II"/>
    <property type="match status" value="1"/>
</dbReference>
<dbReference type="PROSITE" id="PS50931">
    <property type="entry name" value="HTH_LYSR"/>
    <property type="match status" value="1"/>
</dbReference>
<gene>
    <name evidence="6" type="ORF">GCM10010339_81550</name>
</gene>
<dbReference type="AlphaFoldDB" id="A0A918YTU3"/>
<evidence type="ECO:0000313" key="7">
    <source>
        <dbReference type="Proteomes" id="UP000655443"/>
    </source>
</evidence>
<dbReference type="InterPro" id="IPR036390">
    <property type="entry name" value="WH_DNA-bd_sf"/>
</dbReference>
<reference evidence="6" key="1">
    <citation type="journal article" date="2014" name="Int. J. Syst. Evol. Microbiol.">
        <title>Complete genome sequence of Corynebacterium casei LMG S-19264T (=DSM 44701T), isolated from a smear-ripened cheese.</title>
        <authorList>
            <consortium name="US DOE Joint Genome Institute (JGI-PGF)"/>
            <person name="Walter F."/>
            <person name="Albersmeier A."/>
            <person name="Kalinowski J."/>
            <person name="Ruckert C."/>
        </authorList>
    </citation>
    <scope>NUCLEOTIDE SEQUENCE</scope>
    <source>
        <strain evidence="6">JCM 4714</strain>
    </source>
</reference>
<organism evidence="6 7">
    <name type="scientific">Streptomyces alanosinicus</name>
    <dbReference type="NCBI Taxonomy" id="68171"/>
    <lineage>
        <taxon>Bacteria</taxon>
        <taxon>Bacillati</taxon>
        <taxon>Actinomycetota</taxon>
        <taxon>Actinomycetes</taxon>
        <taxon>Kitasatosporales</taxon>
        <taxon>Streptomycetaceae</taxon>
        <taxon>Streptomyces</taxon>
    </lineage>
</organism>
<comment type="similarity">
    <text evidence="1">Belongs to the LysR transcriptional regulatory family.</text>
</comment>
<keyword evidence="4" id="KW-0804">Transcription</keyword>
<sequence>MRDIEIFLTLAQELHFGRTAERLHVSAARVSQAIKKQERTIGAALFERTSRQVTLTPVGRQLRDDLLPVYQGLQQSLERARTGAQGKTEVLRIGMMPSNAHDLRPFWDTFRSRHPQWGLRIRHSPFIDPFGPLRSGDVDILVSWTPVEEPDLTVGPVLFTEHRVALAARDHILADRTSVSVEALGDHGVIGSTSPLPDYWEDAFIPFQTPSGRTIERNHTVGTLDELYTIVAVGEALNSLGAHVTRYHVRPDIIYLPLHDAPHLHWSLVWRTGAETDLIRAFAQVVRDLGTPEL</sequence>
<dbReference type="SUPFAM" id="SSF46785">
    <property type="entry name" value="Winged helix' DNA-binding domain"/>
    <property type="match status" value="1"/>
</dbReference>
<dbReference type="GO" id="GO:0003677">
    <property type="term" value="F:DNA binding"/>
    <property type="evidence" value="ECO:0007669"/>
    <property type="project" value="UniProtKB-KW"/>
</dbReference>
<feature type="domain" description="HTH lysR-type" evidence="5">
    <location>
        <begin position="1"/>
        <end position="56"/>
    </location>
</feature>
<dbReference type="Proteomes" id="UP000655443">
    <property type="component" value="Unassembled WGS sequence"/>
</dbReference>
<evidence type="ECO:0000256" key="2">
    <source>
        <dbReference type="ARBA" id="ARBA00023015"/>
    </source>
</evidence>
<dbReference type="PANTHER" id="PTHR30346:SF0">
    <property type="entry name" value="HCA OPERON TRANSCRIPTIONAL ACTIVATOR HCAR"/>
    <property type="match status" value="1"/>
</dbReference>
<keyword evidence="2" id="KW-0805">Transcription regulation</keyword>
<dbReference type="Pfam" id="PF03466">
    <property type="entry name" value="LysR_substrate"/>
    <property type="match status" value="1"/>
</dbReference>
<dbReference type="Gene3D" id="3.40.190.10">
    <property type="entry name" value="Periplasmic binding protein-like II"/>
    <property type="match status" value="2"/>
</dbReference>
<evidence type="ECO:0000259" key="5">
    <source>
        <dbReference type="PROSITE" id="PS50931"/>
    </source>
</evidence>
<reference evidence="6" key="2">
    <citation type="submission" date="2020-09" db="EMBL/GenBank/DDBJ databases">
        <authorList>
            <person name="Sun Q."/>
            <person name="Ohkuma M."/>
        </authorList>
    </citation>
    <scope>NUCLEOTIDE SEQUENCE</scope>
    <source>
        <strain evidence="6">JCM 4714</strain>
    </source>
</reference>
<dbReference type="InterPro" id="IPR036388">
    <property type="entry name" value="WH-like_DNA-bd_sf"/>
</dbReference>
<name>A0A918YTU3_9ACTN</name>
<dbReference type="PANTHER" id="PTHR30346">
    <property type="entry name" value="TRANSCRIPTIONAL DUAL REGULATOR HCAR-RELATED"/>
    <property type="match status" value="1"/>
</dbReference>
<comment type="caution">
    <text evidence="6">The sequence shown here is derived from an EMBL/GenBank/DDBJ whole genome shotgun (WGS) entry which is preliminary data.</text>
</comment>
<dbReference type="GO" id="GO:0032993">
    <property type="term" value="C:protein-DNA complex"/>
    <property type="evidence" value="ECO:0007669"/>
    <property type="project" value="TreeGrafter"/>
</dbReference>
<dbReference type="Pfam" id="PF00126">
    <property type="entry name" value="HTH_1"/>
    <property type="match status" value="1"/>
</dbReference>
<accession>A0A918YTU3</accession>
<keyword evidence="3" id="KW-0238">DNA-binding</keyword>
<protein>
    <submittedName>
        <fullName evidence="6">LysR family transcriptional regulator</fullName>
    </submittedName>
</protein>
<keyword evidence="7" id="KW-1185">Reference proteome</keyword>
<proteinExistence type="inferred from homology"/>
<dbReference type="InterPro" id="IPR000847">
    <property type="entry name" value="LysR_HTH_N"/>
</dbReference>
<evidence type="ECO:0000256" key="3">
    <source>
        <dbReference type="ARBA" id="ARBA00023125"/>
    </source>
</evidence>